<sequence>MKENLMIDLFYSNFKLFNVINESVLFVRFISTSTNIAAVSVNGRTGEKEQPVLEEGAGSIARRMLRERRPLSVSAHAHWSTSYVCVFSKYTTAHKFHCLPHQYPLFLYTSKLPRILRTDKTALLSGRTGKPTGYAFSIAVCVCEHV</sequence>
<dbReference type="Proteomes" id="UP000055024">
    <property type="component" value="Unassembled WGS sequence"/>
</dbReference>
<dbReference type="AlphaFoldDB" id="A0A0V1HYD0"/>
<evidence type="ECO:0000313" key="2">
    <source>
        <dbReference type="Proteomes" id="UP000055024"/>
    </source>
</evidence>
<dbReference type="EMBL" id="JYDP01000017">
    <property type="protein sequence ID" value="KRZ15597.1"/>
    <property type="molecule type" value="Genomic_DNA"/>
</dbReference>
<reference evidence="1 2" key="1">
    <citation type="submission" date="2015-01" db="EMBL/GenBank/DDBJ databases">
        <title>Evolution of Trichinella species and genotypes.</title>
        <authorList>
            <person name="Korhonen P.K."/>
            <person name="Edoardo P."/>
            <person name="Giuseppe L.R."/>
            <person name="Gasser R.B."/>
        </authorList>
    </citation>
    <scope>NUCLEOTIDE SEQUENCE [LARGE SCALE GENOMIC DNA]</scope>
    <source>
        <strain evidence="1">ISS1029</strain>
    </source>
</reference>
<gene>
    <name evidence="1" type="ORF">T11_9482</name>
</gene>
<proteinExistence type="predicted"/>
<accession>A0A0V1HYD0</accession>
<protein>
    <submittedName>
        <fullName evidence="1">Uncharacterized protein</fullName>
    </submittedName>
</protein>
<comment type="caution">
    <text evidence="1">The sequence shown here is derived from an EMBL/GenBank/DDBJ whole genome shotgun (WGS) entry which is preliminary data.</text>
</comment>
<organism evidence="1 2">
    <name type="scientific">Trichinella zimbabwensis</name>
    <dbReference type="NCBI Taxonomy" id="268475"/>
    <lineage>
        <taxon>Eukaryota</taxon>
        <taxon>Metazoa</taxon>
        <taxon>Ecdysozoa</taxon>
        <taxon>Nematoda</taxon>
        <taxon>Enoplea</taxon>
        <taxon>Dorylaimia</taxon>
        <taxon>Trichinellida</taxon>
        <taxon>Trichinellidae</taxon>
        <taxon>Trichinella</taxon>
    </lineage>
</organism>
<keyword evidence="2" id="KW-1185">Reference proteome</keyword>
<evidence type="ECO:0000313" key="1">
    <source>
        <dbReference type="EMBL" id="KRZ15597.1"/>
    </source>
</evidence>
<name>A0A0V1HYD0_9BILA</name>